<dbReference type="EnsemblPlants" id="PNT70342">
    <property type="protein sequence ID" value="PNT70342"/>
    <property type="gene ID" value="BRADI_2g10575v3"/>
</dbReference>
<dbReference type="InParanoid" id="A0A2K2D7S9"/>
<evidence type="ECO:0000313" key="1">
    <source>
        <dbReference type="EMBL" id="PNT70342.1"/>
    </source>
</evidence>
<reference evidence="2" key="3">
    <citation type="submission" date="2018-08" db="UniProtKB">
        <authorList>
            <consortium name="EnsemblPlants"/>
        </authorList>
    </citation>
    <scope>IDENTIFICATION</scope>
    <source>
        <strain evidence="2">cv. Bd21</strain>
    </source>
</reference>
<evidence type="ECO:0000313" key="2">
    <source>
        <dbReference type="EnsemblPlants" id="PNT70342"/>
    </source>
</evidence>
<proteinExistence type="predicted"/>
<dbReference type="AlphaFoldDB" id="A0A2K2D7S9"/>
<keyword evidence="3" id="KW-1185">Reference proteome</keyword>
<sequence length="56" mass="6429">MSTSSRLTICSYKPCRITDYKIYEEARKSMYQTGIVRSCIWKIFGAGNAILAELLF</sequence>
<reference evidence="1 2" key="1">
    <citation type="journal article" date="2010" name="Nature">
        <title>Genome sequencing and analysis of the model grass Brachypodium distachyon.</title>
        <authorList>
            <consortium name="International Brachypodium Initiative"/>
        </authorList>
    </citation>
    <scope>NUCLEOTIDE SEQUENCE [LARGE SCALE GENOMIC DNA]</scope>
    <source>
        <strain evidence="1 2">Bd21</strain>
    </source>
</reference>
<reference evidence="1" key="2">
    <citation type="submission" date="2017-06" db="EMBL/GenBank/DDBJ databases">
        <title>WGS assembly of Brachypodium distachyon.</title>
        <authorList>
            <consortium name="The International Brachypodium Initiative"/>
            <person name="Lucas S."/>
            <person name="Harmon-Smith M."/>
            <person name="Lail K."/>
            <person name="Tice H."/>
            <person name="Grimwood J."/>
            <person name="Bruce D."/>
            <person name="Barry K."/>
            <person name="Shu S."/>
            <person name="Lindquist E."/>
            <person name="Wang M."/>
            <person name="Pitluck S."/>
            <person name="Vogel J.P."/>
            <person name="Garvin D.F."/>
            <person name="Mockler T.C."/>
            <person name="Schmutz J."/>
            <person name="Rokhsar D."/>
            <person name="Bevan M.W."/>
        </authorList>
    </citation>
    <scope>NUCLEOTIDE SEQUENCE</scope>
    <source>
        <strain evidence="1">Bd21</strain>
    </source>
</reference>
<accession>A0A2K2D7S9</accession>
<name>A0A2K2D7S9_BRADI</name>
<gene>
    <name evidence="1" type="ORF">BRADI_2g10575v3</name>
</gene>
<dbReference type="EMBL" id="CM000881">
    <property type="protein sequence ID" value="PNT70342.1"/>
    <property type="molecule type" value="Genomic_DNA"/>
</dbReference>
<protein>
    <submittedName>
        <fullName evidence="1 2">Uncharacterized protein</fullName>
    </submittedName>
</protein>
<dbReference type="Gramene" id="PNT70342">
    <property type="protein sequence ID" value="PNT70342"/>
    <property type="gene ID" value="BRADI_2g10575v3"/>
</dbReference>
<organism evidence="1">
    <name type="scientific">Brachypodium distachyon</name>
    <name type="common">Purple false brome</name>
    <name type="synonym">Trachynia distachya</name>
    <dbReference type="NCBI Taxonomy" id="15368"/>
    <lineage>
        <taxon>Eukaryota</taxon>
        <taxon>Viridiplantae</taxon>
        <taxon>Streptophyta</taxon>
        <taxon>Embryophyta</taxon>
        <taxon>Tracheophyta</taxon>
        <taxon>Spermatophyta</taxon>
        <taxon>Magnoliopsida</taxon>
        <taxon>Liliopsida</taxon>
        <taxon>Poales</taxon>
        <taxon>Poaceae</taxon>
        <taxon>BOP clade</taxon>
        <taxon>Pooideae</taxon>
        <taxon>Stipodae</taxon>
        <taxon>Brachypodieae</taxon>
        <taxon>Brachypodium</taxon>
    </lineage>
</organism>
<dbReference type="Proteomes" id="UP000008810">
    <property type="component" value="Chromosome 2"/>
</dbReference>
<evidence type="ECO:0000313" key="3">
    <source>
        <dbReference type="Proteomes" id="UP000008810"/>
    </source>
</evidence>